<keyword evidence="3" id="KW-1185">Reference proteome</keyword>
<reference evidence="2 3" key="1">
    <citation type="submission" date="2024-03" db="EMBL/GenBank/DDBJ databases">
        <title>Aureococcus anophagefferens CCMP1851 and Kratosvirus quantuckense: Draft genome of a second virus-susceptible host strain in the model system.</title>
        <authorList>
            <person name="Chase E."/>
            <person name="Truchon A.R."/>
            <person name="Schepens W."/>
            <person name="Wilhelm S.W."/>
        </authorList>
    </citation>
    <scope>NUCLEOTIDE SEQUENCE [LARGE SCALE GENOMIC DNA]</scope>
    <source>
        <strain evidence="2 3">CCMP1851</strain>
    </source>
</reference>
<name>A0ABR1G9N7_AURAN</name>
<proteinExistence type="predicted"/>
<evidence type="ECO:0000256" key="1">
    <source>
        <dbReference type="SAM" id="MobiDB-lite"/>
    </source>
</evidence>
<feature type="compositionally biased region" description="Basic residues" evidence="1">
    <location>
        <begin position="1"/>
        <end position="21"/>
    </location>
</feature>
<dbReference type="PANTHER" id="PTHR21562">
    <property type="entry name" value="NOTUM-RELATED"/>
    <property type="match status" value="1"/>
</dbReference>
<dbReference type="InterPro" id="IPR004963">
    <property type="entry name" value="PAE/NOTUM"/>
</dbReference>
<organism evidence="2 3">
    <name type="scientific">Aureococcus anophagefferens</name>
    <name type="common">Harmful bloom alga</name>
    <dbReference type="NCBI Taxonomy" id="44056"/>
    <lineage>
        <taxon>Eukaryota</taxon>
        <taxon>Sar</taxon>
        <taxon>Stramenopiles</taxon>
        <taxon>Ochrophyta</taxon>
        <taxon>Pelagophyceae</taxon>
        <taxon>Pelagomonadales</taxon>
        <taxon>Pelagomonadaceae</taxon>
        <taxon>Aureococcus</taxon>
    </lineage>
</organism>
<feature type="compositionally biased region" description="Low complexity" evidence="1">
    <location>
        <begin position="245"/>
        <end position="259"/>
    </location>
</feature>
<comment type="caution">
    <text evidence="2">The sequence shown here is derived from an EMBL/GenBank/DDBJ whole genome shotgun (WGS) entry which is preliminary data.</text>
</comment>
<dbReference type="EMBL" id="JBBJCI010000040">
    <property type="protein sequence ID" value="KAK7249769.1"/>
    <property type="molecule type" value="Genomic_DNA"/>
</dbReference>
<feature type="region of interest" description="Disordered" evidence="1">
    <location>
        <begin position="1"/>
        <end position="27"/>
    </location>
</feature>
<dbReference type="Proteomes" id="UP001363151">
    <property type="component" value="Unassembled WGS sequence"/>
</dbReference>
<protein>
    <submittedName>
        <fullName evidence="2">Pectin acetylesterase</fullName>
    </submittedName>
</protein>
<feature type="region of interest" description="Disordered" evidence="1">
    <location>
        <begin position="227"/>
        <end position="259"/>
    </location>
</feature>
<evidence type="ECO:0000313" key="2">
    <source>
        <dbReference type="EMBL" id="KAK7249769.1"/>
    </source>
</evidence>
<gene>
    <name evidence="2" type="ORF">SO694_00004664</name>
</gene>
<sequence length="421" mass="44953">MGVINHKKRARGARGNRAPRPHGRERDAASAVIIASGHHDLRLGRYDPAKQSKERAGALKGRETTAEEYARALARQTFDRLGAWRASVQGLLGLEQPPRALQRRGILGAYDAAAEAEAARRGATFVDVSTPLERHFPQPALTACCGDEVYVHLQGGGFCGSLGACEPVADALGSTTADVPGAWGPTLDLAAERPYFSRNATRNPLLADFTHVFVVYCDGAYFAGNVADPPPRPARRRSSSGGGPSSTPSSRTSTSPARRTGYYADVPYYTTQKRFPFEAQNATAADPQCLADHATARGPASRSSVTAKYVRAPLFAWQSKFDADQLATSFAAPCENASCADPYGEALAAGLRAFARRAARGAFVDACHRHCDRVDAGHDVWNISAQGTTPLVALADWFSDPLVPRRAGAERASYPCGRAAK</sequence>
<accession>A0ABR1G9N7</accession>
<evidence type="ECO:0000313" key="3">
    <source>
        <dbReference type="Proteomes" id="UP001363151"/>
    </source>
</evidence>